<dbReference type="Pfam" id="PF23726">
    <property type="entry name" value="Beta-prop_RSE1_2nd"/>
    <property type="match status" value="1"/>
</dbReference>
<dbReference type="Proteomes" id="UP000038009">
    <property type="component" value="Unassembled WGS sequence"/>
</dbReference>
<evidence type="ECO:0000313" key="8">
    <source>
        <dbReference type="Proteomes" id="UP000038009"/>
    </source>
</evidence>
<feature type="compositionally biased region" description="Acidic residues" evidence="3">
    <location>
        <begin position="259"/>
        <end position="282"/>
    </location>
</feature>
<feature type="region of interest" description="Disordered" evidence="3">
    <location>
        <begin position="254"/>
        <end position="303"/>
    </location>
</feature>
<feature type="compositionally biased region" description="Polar residues" evidence="3">
    <location>
        <begin position="700"/>
        <end position="716"/>
    </location>
</feature>
<protein>
    <submittedName>
        <fullName evidence="7">Uncharacterized protein</fullName>
    </submittedName>
</protein>
<dbReference type="PANTHER" id="PTHR10644">
    <property type="entry name" value="DNA REPAIR/RNA PROCESSING CPSF FAMILY"/>
    <property type="match status" value="1"/>
</dbReference>
<feature type="region of interest" description="Disordered" evidence="3">
    <location>
        <begin position="623"/>
        <end position="726"/>
    </location>
</feature>
<dbReference type="InterPro" id="IPR058543">
    <property type="entry name" value="Beta-prop_RSE1/DDB1/CPSF1_2nd"/>
</dbReference>
<feature type="compositionally biased region" description="Basic and acidic residues" evidence="3">
    <location>
        <begin position="632"/>
        <end position="660"/>
    </location>
</feature>
<dbReference type="OrthoDB" id="436637at2759"/>
<sequence length="1949" mass="207733">MTSSPAPDAAKADRAAAVNGTLLYHQTLIPTLNVTHAIEGSFTLPDANDLVLVRHNVLELWRLYAEEVNGGMECISRTPLLSTVCAAVAVPTSASSMAKLHSSDASSAGGGHRSINSSGLDDASITAHRSGVHYLALTSETGYVTLLRYELAEPPVPTRLFYGEEEEGTNDEHGGGVGGTTLLVATSLRGSFVKVSEACLGRSGARLTAPVARMVVDPAGTALFLTALMRSKVLIPLVKNDSWDAARGVNAARDRENNVYEDESSGSDAEDEGSEDEDTDNAEGERRGPQSARERRAARRRRAANARRANGAIQFGVPIEVQRQTVLYSVCALDGYLDQAVFAVLEEEVVEAQEGNPLALTAAAAGAGGGTFLKQAPAAHGGAADGGMSPAVHHKHFVLYAYVPSLKQVQRTQLVHIPPTAHRLIAVPAAPYGPGGVLVSTDTELIWYDVSASQQQQQQSGPITGRAGVFKCSYPFPRRMDCSELLYDPSIIQHTLTCFGHRFFLLLQDEQGDVYRVFLETGNVQRAYDALRTRELLQASPDMLLANGGVLPPVPNPLAVHYFETLPPSSAMALFRRGFLFVGSESGALHELYKIRSNGYTSDREYVVKRVRRERVLPVAAAAAAPPVPKMESAKEERETDTSTGERKSCDDRKRPRDEAAAMADGSAVKSEPEDPTAVASPPSPSGMQPPLPKVKQEPPTESENTKSSTNRSNASMLPPTAAPASFKIPMETRVIKVFQPHRRPQHVVQLQSLPNSPAITSFIPHLTSSSASSAAGNDGLNTNTIAEGSGAALPASGEQPEIFFNYVGGRGAESTLVQARYGHAAKLEGRHVLPTVFASVIPLSSAASMQALARQQQAAIEAAAYTAAQNRTNSDGANGLRGSAARQQAQRLKALRQLAATVSGARDQVWTDRVLLCTRQGTTVYKIGRTVEQDTHAGFITAERTIAATTLQHGCGYAQVTPRGIHILSTAGSLLRQPQRAQRDDYSVVPTSWTHPHGNTVLSAAVTPSTILLSFHQRGGIASFDFGLTGTELQQRDVLPTFPLAPVVALLQPPASAVSAALQRELQSLLWNSSSAASASATASGVAAAAAAAAAAQTEQLAAIATVNHEVFLVHPRKLREPLEKIVCRRGAVKSDPTAGGTPSEVSITSLLLTYLGDAESGGNAVTALAAAGVRSTSHRGRNGSGSSARRQLFLFVGHSDGMVTRCELSPSSAKVTATVELWCGAHPCQLIAGDGETYCYVVSGDRTWRCEMQEGTVKMTPYSFPTRPNSFARFVLPSRSGSASVSAASDAASGNTAAALAAQEDEDVGNVDISSTVGTITLAPREQQQEVVIAVQNRELALYVSNTGAAGGGGGSAVGGGAGGVAYSFRHQPLPLAGRRLLQHPTRPAYLILCGVEHRSHGRQEVEQHRAEDLVFLNARTTGDAASSKSPEEALALYGGIPYTAPARSLGHSNTHNSVLQLYHQGAQRLLPPIYFEPREVITSVVVGSFLKEFGREPVVIVGTASMYTHGAGCGTGASWRQGFLRTFRCSTTGSGTSAESAAQAGPLRLELLHSTYLRPDSNMEAGSASRRPLNAEAVAEEARPDYASALCVCEEVGLLFVGMGSAQGLRIYSWGKEQLLRRRHLSHTPGQRINAIDYIFASPPGSRNGNAHMTSFDAMDLYQCPYGDDAARRLAREKQLFIVCGTVDASVFVAALQPGSSGGGHGNMTTPSFLLQIMTDRVPRFVTSLAVLDERTIAAADRFGTVVFLRIPENARTHLAQPISQLKEAELMAEELYLRTEQTFEEVARYHTGQLVTALRVQPYDPSQGADPSLAAKILYYSTALGSVGAFLPFMAEEDGALAAYLQPLMHAHLRPILSPPTMLPPSSFQSHHVVDGDLIQLLLRGGATSRSRPFTAAAKVEVEEALERQVKMEAARRQVLGLPKRTLPSLTELVAKQRALLTLPL</sequence>
<accession>A0A0N1PCJ8</accession>
<comment type="subcellular location">
    <subcellularLocation>
        <location evidence="1">Nucleus</location>
    </subcellularLocation>
</comment>
<feature type="domain" description="RSE1/DDB1/CPSF1 second beta-propeller" evidence="6">
    <location>
        <begin position="912"/>
        <end position="1264"/>
    </location>
</feature>
<evidence type="ECO:0000259" key="5">
    <source>
        <dbReference type="Pfam" id="PF10433"/>
    </source>
</evidence>
<feature type="domain" description="RSE1/DDB1/CPSF1 first beta-propeller" evidence="5">
    <location>
        <begin position="315"/>
        <end position="601"/>
    </location>
</feature>
<organism evidence="7 8">
    <name type="scientific">Leptomonas seymouri</name>
    <dbReference type="NCBI Taxonomy" id="5684"/>
    <lineage>
        <taxon>Eukaryota</taxon>
        <taxon>Discoba</taxon>
        <taxon>Euglenozoa</taxon>
        <taxon>Kinetoplastea</taxon>
        <taxon>Metakinetoplastina</taxon>
        <taxon>Trypanosomatida</taxon>
        <taxon>Trypanosomatidae</taxon>
        <taxon>Leishmaniinae</taxon>
        <taxon>Leptomonas</taxon>
    </lineage>
</organism>
<evidence type="ECO:0000256" key="1">
    <source>
        <dbReference type="ARBA" id="ARBA00004123"/>
    </source>
</evidence>
<dbReference type="Pfam" id="PF10433">
    <property type="entry name" value="Beta-prop_RSE1_1st"/>
    <property type="match status" value="1"/>
</dbReference>
<feature type="compositionally biased region" description="Basic and acidic residues" evidence="3">
    <location>
        <begin position="283"/>
        <end position="295"/>
    </location>
</feature>
<reference evidence="7 8" key="1">
    <citation type="journal article" date="2015" name="PLoS Pathog.">
        <title>Leptomonas seymouri: Adaptations to the Dixenous Life Cycle Analyzed by Genome Sequencing, Transcriptome Profiling and Co-infection with Leishmania donovani.</title>
        <authorList>
            <person name="Kraeva N."/>
            <person name="Butenko A."/>
            <person name="Hlavacova J."/>
            <person name="Kostygov A."/>
            <person name="Myskova J."/>
            <person name="Grybchuk D."/>
            <person name="Lestinova T."/>
            <person name="Votypka J."/>
            <person name="Volf P."/>
            <person name="Opperdoes F."/>
            <person name="Flegontov P."/>
            <person name="Lukes J."/>
            <person name="Yurchenko V."/>
        </authorList>
    </citation>
    <scope>NUCLEOTIDE SEQUENCE [LARGE SCALE GENOMIC DNA]</scope>
    <source>
        <strain evidence="7 8">ATCC 30220</strain>
    </source>
</reference>
<dbReference type="InterPro" id="IPR050358">
    <property type="entry name" value="RSE1/DDB1/CFT1"/>
</dbReference>
<evidence type="ECO:0000256" key="3">
    <source>
        <dbReference type="SAM" id="MobiDB-lite"/>
    </source>
</evidence>
<name>A0A0N1PCJ8_LEPSE</name>
<gene>
    <name evidence="7" type="ORF">ABL78_7101</name>
</gene>
<dbReference type="InterPro" id="IPR018846">
    <property type="entry name" value="Beta-prop_RSE1/DDB1/CPSF1_1st"/>
</dbReference>
<dbReference type="Pfam" id="PF03178">
    <property type="entry name" value="CPSF_A"/>
    <property type="match status" value="1"/>
</dbReference>
<keyword evidence="2" id="KW-0539">Nucleus</keyword>
<dbReference type="OMA" id="EFGREPV"/>
<dbReference type="InterPro" id="IPR015943">
    <property type="entry name" value="WD40/YVTN_repeat-like_dom_sf"/>
</dbReference>
<proteinExistence type="predicted"/>
<dbReference type="InterPro" id="IPR004871">
    <property type="entry name" value="RSE1/DDB1/CPSF1_C"/>
</dbReference>
<evidence type="ECO:0000256" key="2">
    <source>
        <dbReference type="ARBA" id="ARBA00023242"/>
    </source>
</evidence>
<evidence type="ECO:0000313" key="7">
    <source>
        <dbReference type="EMBL" id="KPI83851.1"/>
    </source>
</evidence>
<dbReference type="EMBL" id="LJSK01000317">
    <property type="protein sequence ID" value="KPI83851.1"/>
    <property type="molecule type" value="Genomic_DNA"/>
</dbReference>
<dbReference type="VEuPathDB" id="TriTrypDB:Lsey_0317_0010"/>
<feature type="compositionally biased region" description="Pro residues" evidence="3">
    <location>
        <begin position="682"/>
        <end position="693"/>
    </location>
</feature>
<evidence type="ECO:0000259" key="6">
    <source>
        <dbReference type="Pfam" id="PF23726"/>
    </source>
</evidence>
<dbReference type="GO" id="GO:0003676">
    <property type="term" value="F:nucleic acid binding"/>
    <property type="evidence" value="ECO:0007669"/>
    <property type="project" value="InterPro"/>
</dbReference>
<keyword evidence="8" id="KW-1185">Reference proteome</keyword>
<dbReference type="GO" id="GO:0005634">
    <property type="term" value="C:nucleus"/>
    <property type="evidence" value="ECO:0007669"/>
    <property type="project" value="UniProtKB-SubCell"/>
</dbReference>
<evidence type="ECO:0000259" key="4">
    <source>
        <dbReference type="Pfam" id="PF03178"/>
    </source>
</evidence>
<feature type="domain" description="RSE1/DDB1/CPSF1 C-terminal" evidence="4">
    <location>
        <begin position="1717"/>
        <end position="1884"/>
    </location>
</feature>
<comment type="caution">
    <text evidence="7">The sequence shown here is derived from an EMBL/GenBank/DDBJ whole genome shotgun (WGS) entry which is preliminary data.</text>
</comment>
<dbReference type="Gene3D" id="2.130.10.10">
    <property type="entry name" value="YVTN repeat-like/Quinoprotein amine dehydrogenase"/>
    <property type="match status" value="3"/>
</dbReference>